<feature type="region of interest" description="Disordered" evidence="1">
    <location>
        <begin position="215"/>
        <end position="282"/>
    </location>
</feature>
<accession>A0A372IS70</accession>
<comment type="caution">
    <text evidence="2">The sequence shown here is derived from an EMBL/GenBank/DDBJ whole genome shotgun (WGS) entry which is preliminary data.</text>
</comment>
<dbReference type="InterPro" id="IPR018648">
    <property type="entry name" value="DUF2076"/>
</dbReference>
<organism evidence="2 3">
    <name type="scientific">Paracidobacterium acidisoli</name>
    <dbReference type="NCBI Taxonomy" id="2303751"/>
    <lineage>
        <taxon>Bacteria</taxon>
        <taxon>Pseudomonadati</taxon>
        <taxon>Acidobacteriota</taxon>
        <taxon>Terriglobia</taxon>
        <taxon>Terriglobales</taxon>
        <taxon>Acidobacteriaceae</taxon>
        <taxon>Paracidobacterium</taxon>
    </lineage>
</organism>
<evidence type="ECO:0000256" key="1">
    <source>
        <dbReference type="SAM" id="MobiDB-lite"/>
    </source>
</evidence>
<protein>
    <submittedName>
        <fullName evidence="2">DUF2076 domain-containing protein</fullName>
    </submittedName>
</protein>
<dbReference type="EMBL" id="QVQT01000002">
    <property type="protein sequence ID" value="RFU17363.1"/>
    <property type="molecule type" value="Genomic_DNA"/>
</dbReference>
<reference evidence="2 3" key="1">
    <citation type="submission" date="2018-08" db="EMBL/GenBank/DDBJ databases">
        <title>Acidipila sp. 4G-K13, an acidobacterium isolated from forest soil.</title>
        <authorList>
            <person name="Gao Z.-H."/>
            <person name="Qiu L.-H."/>
        </authorList>
    </citation>
    <scope>NUCLEOTIDE SEQUENCE [LARGE SCALE GENOMIC DNA]</scope>
    <source>
        <strain evidence="2 3">4G-K13</strain>
    </source>
</reference>
<keyword evidence="3" id="KW-1185">Reference proteome</keyword>
<evidence type="ECO:0000313" key="3">
    <source>
        <dbReference type="Proteomes" id="UP000264702"/>
    </source>
</evidence>
<dbReference type="AlphaFoldDB" id="A0A372IS70"/>
<evidence type="ECO:0000313" key="2">
    <source>
        <dbReference type="EMBL" id="RFU17363.1"/>
    </source>
</evidence>
<name>A0A372IS70_9BACT</name>
<dbReference type="Pfam" id="PF09849">
    <property type="entry name" value="DUF2076"/>
    <property type="match status" value="1"/>
</dbReference>
<proteinExistence type="predicted"/>
<gene>
    <name evidence="2" type="ORF">D0Y96_04160</name>
</gene>
<sequence>MPRRVTFVCVRQAKGEGMTPQEAQMLQDLVQKVQGTQLTEKDPDAEALLEDGLARDPDAIYKLAQTVLIQNIALDQARAQLQQLRQQQTLQPPPARATSFLGGLLHRNAPPAQQAYAQEQQGYQQVPPQYTQAPPQYAAAPPVYGQPGPGAAGGFLRSAATTAAGVAGGMLAFEGVESLIHGFEHGGGYGGGWGGGAGYPGAPGEETVINNYYESPQQDNYGTNGPDEQPQGPFDASSDISGPDEQPQGPYDDNSGGDTGDDQSYVDDSGGGDFSGSGDDYS</sequence>
<dbReference type="Proteomes" id="UP000264702">
    <property type="component" value="Unassembled WGS sequence"/>
</dbReference>